<sequence>MSRFDVEAGFDNLGFRAKRRRFFLLSPVLKLSDIVNRVFPTFCGGADGFALLGFGLDCSGVTGLGLPAACGYEG</sequence>
<organism evidence="1 2">
    <name type="scientific">Botryotinia narcissicola</name>
    <dbReference type="NCBI Taxonomy" id="278944"/>
    <lineage>
        <taxon>Eukaryota</taxon>
        <taxon>Fungi</taxon>
        <taxon>Dikarya</taxon>
        <taxon>Ascomycota</taxon>
        <taxon>Pezizomycotina</taxon>
        <taxon>Leotiomycetes</taxon>
        <taxon>Helotiales</taxon>
        <taxon>Sclerotiniaceae</taxon>
        <taxon>Botryotinia</taxon>
    </lineage>
</organism>
<dbReference type="EMBL" id="PQXJ01000345">
    <property type="protein sequence ID" value="TGO51754.1"/>
    <property type="molecule type" value="Genomic_DNA"/>
</dbReference>
<proteinExistence type="predicted"/>
<gene>
    <name evidence="1" type="ORF">BOTNAR_0345g00020</name>
</gene>
<comment type="caution">
    <text evidence="1">The sequence shown here is derived from an EMBL/GenBank/DDBJ whole genome shotgun (WGS) entry which is preliminary data.</text>
</comment>
<accession>A0A4Z1HSG6</accession>
<dbReference type="AlphaFoldDB" id="A0A4Z1HSG6"/>
<protein>
    <submittedName>
        <fullName evidence="1">Uncharacterized protein</fullName>
    </submittedName>
</protein>
<evidence type="ECO:0000313" key="1">
    <source>
        <dbReference type="EMBL" id="TGO51754.1"/>
    </source>
</evidence>
<dbReference type="Proteomes" id="UP000297452">
    <property type="component" value="Unassembled WGS sequence"/>
</dbReference>
<name>A0A4Z1HSG6_9HELO</name>
<reference evidence="1 2" key="1">
    <citation type="submission" date="2017-12" db="EMBL/GenBank/DDBJ databases">
        <title>Comparative genomics of Botrytis spp.</title>
        <authorList>
            <person name="Valero-Jimenez C.A."/>
            <person name="Tapia P."/>
            <person name="Veloso J."/>
            <person name="Silva-Moreno E."/>
            <person name="Staats M."/>
            <person name="Valdes J.H."/>
            <person name="Van Kan J.A.L."/>
        </authorList>
    </citation>
    <scope>NUCLEOTIDE SEQUENCE [LARGE SCALE GENOMIC DNA]</scope>
    <source>
        <strain evidence="1 2">MUCL2120</strain>
    </source>
</reference>
<keyword evidence="2" id="KW-1185">Reference proteome</keyword>
<evidence type="ECO:0000313" key="2">
    <source>
        <dbReference type="Proteomes" id="UP000297452"/>
    </source>
</evidence>